<protein>
    <submittedName>
        <fullName evidence="2">Uncharacterized protein</fullName>
    </submittedName>
</protein>
<feature type="region of interest" description="Disordered" evidence="1">
    <location>
        <begin position="67"/>
        <end position="137"/>
    </location>
</feature>
<accession>A0A9P0F082</accession>
<keyword evidence="3" id="KW-1185">Reference proteome</keyword>
<dbReference type="EMBL" id="OU963871">
    <property type="protein sequence ID" value="CAH0382856.1"/>
    <property type="molecule type" value="Genomic_DNA"/>
</dbReference>
<evidence type="ECO:0000256" key="1">
    <source>
        <dbReference type="SAM" id="MobiDB-lite"/>
    </source>
</evidence>
<evidence type="ECO:0000313" key="2">
    <source>
        <dbReference type="EMBL" id="CAH0382856.1"/>
    </source>
</evidence>
<name>A0A9P0F082_BEMTA</name>
<dbReference type="AlphaFoldDB" id="A0A9P0F082"/>
<feature type="compositionally biased region" description="Basic and acidic residues" evidence="1">
    <location>
        <begin position="128"/>
        <end position="137"/>
    </location>
</feature>
<reference evidence="2" key="1">
    <citation type="submission" date="2021-12" db="EMBL/GenBank/DDBJ databases">
        <authorList>
            <person name="King R."/>
        </authorList>
    </citation>
    <scope>NUCLEOTIDE SEQUENCE</scope>
</reference>
<dbReference type="Proteomes" id="UP001152759">
    <property type="component" value="Chromosome 10"/>
</dbReference>
<feature type="compositionally biased region" description="Basic and acidic residues" evidence="1">
    <location>
        <begin position="67"/>
        <end position="96"/>
    </location>
</feature>
<feature type="region of interest" description="Disordered" evidence="1">
    <location>
        <begin position="150"/>
        <end position="173"/>
    </location>
</feature>
<proteinExistence type="predicted"/>
<gene>
    <name evidence="2" type="ORF">BEMITA_LOCUS2354</name>
</gene>
<organism evidence="2 3">
    <name type="scientific">Bemisia tabaci</name>
    <name type="common">Sweetpotato whitefly</name>
    <name type="synonym">Aleurodes tabaci</name>
    <dbReference type="NCBI Taxonomy" id="7038"/>
    <lineage>
        <taxon>Eukaryota</taxon>
        <taxon>Metazoa</taxon>
        <taxon>Ecdysozoa</taxon>
        <taxon>Arthropoda</taxon>
        <taxon>Hexapoda</taxon>
        <taxon>Insecta</taxon>
        <taxon>Pterygota</taxon>
        <taxon>Neoptera</taxon>
        <taxon>Paraneoptera</taxon>
        <taxon>Hemiptera</taxon>
        <taxon>Sternorrhyncha</taxon>
        <taxon>Aleyrodoidea</taxon>
        <taxon>Aleyrodidae</taxon>
        <taxon>Aleyrodinae</taxon>
        <taxon>Bemisia</taxon>
    </lineage>
</organism>
<feature type="compositionally biased region" description="Basic and acidic residues" evidence="1">
    <location>
        <begin position="150"/>
        <end position="166"/>
    </location>
</feature>
<evidence type="ECO:0000313" key="3">
    <source>
        <dbReference type="Proteomes" id="UP001152759"/>
    </source>
</evidence>
<sequence length="173" mass="20504">MAGFRHFLVYSLKVQSRPLFTVYVLPSFLHFAPVLKSLQHKMEGTSNECRQEELKLKLRMMREIAAEKRAQRQKAARERERLRRKQRELERKRAAELGESLTPNSKAKKRKSPSPKINKPLKMFGGRRKTERESWIERENNRAIKKVLIADERQTRAEQRHLRKEQLNSSASI</sequence>